<feature type="transmembrane region" description="Helical" evidence="7">
    <location>
        <begin position="170"/>
        <end position="189"/>
    </location>
</feature>
<dbReference type="RefSeq" id="WP_077566435.1">
    <property type="nucleotide sequence ID" value="NZ_MRVI01000001.1"/>
</dbReference>
<evidence type="ECO:0000313" key="9">
    <source>
        <dbReference type="EMBL" id="OOC61630.1"/>
    </source>
</evidence>
<dbReference type="InterPro" id="IPR036259">
    <property type="entry name" value="MFS_trans_sf"/>
</dbReference>
<feature type="transmembrane region" description="Helical" evidence="7">
    <location>
        <begin position="253"/>
        <end position="271"/>
    </location>
</feature>
<evidence type="ECO:0000256" key="5">
    <source>
        <dbReference type="ARBA" id="ARBA00022989"/>
    </source>
</evidence>
<feature type="transmembrane region" description="Helical" evidence="7">
    <location>
        <begin position="344"/>
        <end position="362"/>
    </location>
</feature>
<feature type="transmembrane region" description="Helical" evidence="7">
    <location>
        <begin position="141"/>
        <end position="164"/>
    </location>
</feature>
<dbReference type="InterPro" id="IPR011701">
    <property type="entry name" value="MFS"/>
</dbReference>
<comment type="subcellular location">
    <subcellularLocation>
        <location evidence="1">Cell membrane</location>
        <topology evidence="1">Multi-pass membrane protein</topology>
    </subcellularLocation>
</comment>
<proteinExistence type="predicted"/>
<dbReference type="PROSITE" id="PS50850">
    <property type="entry name" value="MFS"/>
    <property type="match status" value="1"/>
</dbReference>
<dbReference type="Pfam" id="PF07690">
    <property type="entry name" value="MFS_1"/>
    <property type="match status" value="1"/>
</dbReference>
<feature type="transmembrane region" description="Helical" evidence="7">
    <location>
        <begin position="222"/>
        <end position="241"/>
    </location>
</feature>
<evidence type="ECO:0000256" key="6">
    <source>
        <dbReference type="ARBA" id="ARBA00023136"/>
    </source>
</evidence>
<dbReference type="EMBL" id="MRVI01000001">
    <property type="protein sequence ID" value="OOC61630.1"/>
    <property type="molecule type" value="Genomic_DNA"/>
</dbReference>
<evidence type="ECO:0000259" key="8">
    <source>
        <dbReference type="PROSITE" id="PS50850"/>
    </source>
</evidence>
<keyword evidence="10" id="KW-1185">Reference proteome</keyword>
<protein>
    <recommendedName>
        <fullName evidence="8">Major facilitator superfamily (MFS) profile domain-containing protein</fullName>
    </recommendedName>
</protein>
<accession>A0ABX3JW94</accession>
<dbReference type="Proteomes" id="UP000189059">
    <property type="component" value="Unassembled WGS sequence"/>
</dbReference>
<comment type="caution">
    <text evidence="9">The sequence shown here is derived from an EMBL/GenBank/DDBJ whole genome shotgun (WGS) entry which is preliminary data.</text>
</comment>
<keyword evidence="3" id="KW-1003">Cell membrane</keyword>
<feature type="transmembrane region" description="Helical" evidence="7">
    <location>
        <begin position="43"/>
        <end position="65"/>
    </location>
</feature>
<evidence type="ECO:0000313" key="10">
    <source>
        <dbReference type="Proteomes" id="UP000189059"/>
    </source>
</evidence>
<feature type="domain" description="Major facilitator superfamily (MFS) profile" evidence="8">
    <location>
        <begin position="11"/>
        <end position="398"/>
    </location>
</feature>
<evidence type="ECO:0000256" key="4">
    <source>
        <dbReference type="ARBA" id="ARBA00022692"/>
    </source>
</evidence>
<evidence type="ECO:0000256" key="2">
    <source>
        <dbReference type="ARBA" id="ARBA00022448"/>
    </source>
</evidence>
<dbReference type="InterPro" id="IPR020846">
    <property type="entry name" value="MFS_dom"/>
</dbReference>
<dbReference type="SUPFAM" id="SSF103473">
    <property type="entry name" value="MFS general substrate transporter"/>
    <property type="match status" value="1"/>
</dbReference>
<organism evidence="9 10">
    <name type="scientific">Paenibacillus ihbetae</name>
    <dbReference type="NCBI Taxonomy" id="1870820"/>
    <lineage>
        <taxon>Bacteria</taxon>
        <taxon>Bacillati</taxon>
        <taxon>Bacillota</taxon>
        <taxon>Bacilli</taxon>
        <taxon>Bacillales</taxon>
        <taxon>Paenibacillaceae</taxon>
        <taxon>Paenibacillus</taxon>
    </lineage>
</organism>
<feature type="transmembrane region" description="Helical" evidence="7">
    <location>
        <begin position="374"/>
        <end position="394"/>
    </location>
</feature>
<feature type="transmembrane region" description="Helical" evidence="7">
    <location>
        <begin position="12"/>
        <end position="37"/>
    </location>
</feature>
<keyword evidence="5 7" id="KW-1133">Transmembrane helix</keyword>
<keyword evidence="6 7" id="KW-0472">Membrane</keyword>
<name>A0ABX3JW94_9BACL</name>
<dbReference type="Gene3D" id="1.20.1250.20">
    <property type="entry name" value="MFS general substrate transporter like domains"/>
    <property type="match status" value="1"/>
</dbReference>
<evidence type="ECO:0000256" key="1">
    <source>
        <dbReference type="ARBA" id="ARBA00004651"/>
    </source>
</evidence>
<reference evidence="9 10" key="1">
    <citation type="submission" date="2016-12" db="EMBL/GenBank/DDBJ databases">
        <title>Genome sequencing and description of Paenibacillus sp. nov. from high altitude lake in the Indian Trans- Himalayas.</title>
        <authorList>
            <person name="Kiran S."/>
            <person name="Swarnkar M.K."/>
            <person name="Rana A."/>
            <person name="Tewari R."/>
            <person name="Gulati A."/>
        </authorList>
    </citation>
    <scope>NUCLEOTIDE SEQUENCE [LARGE SCALE GENOMIC DNA]</scope>
    <source>
        <strain evidence="9 10">IHBB 9951</strain>
    </source>
</reference>
<dbReference type="CDD" id="cd06173">
    <property type="entry name" value="MFS_MefA_like"/>
    <property type="match status" value="1"/>
</dbReference>
<evidence type="ECO:0000256" key="3">
    <source>
        <dbReference type="ARBA" id="ARBA00022475"/>
    </source>
</evidence>
<keyword evidence="2" id="KW-0813">Transport</keyword>
<feature type="transmembrane region" description="Helical" evidence="7">
    <location>
        <begin position="283"/>
        <end position="302"/>
    </location>
</feature>
<gene>
    <name evidence="9" type="ORF">BBD40_07015</name>
</gene>
<feature type="transmembrane region" description="Helical" evidence="7">
    <location>
        <begin position="308"/>
        <end position="332"/>
    </location>
</feature>
<evidence type="ECO:0000256" key="7">
    <source>
        <dbReference type="SAM" id="Phobius"/>
    </source>
</evidence>
<keyword evidence="4 7" id="KW-0812">Transmembrane</keyword>
<sequence length="400" mass="44461">MNKSSLLKNRIFIRVFSVNLLSNIGDRLLLFILPLWIMETTNSSFFVSIINAITTVVTVLLTPLTGTFADRSSRRKLMVLGDIIRLLVMLALGIVTFYTQFHFGILLLLMVIRSLGTSIYSPASNASLLTFVEKEHINQAVAWRQTMMQIAGVVAPLLGGILVAIYNYELIFFIDAASFLLSVIVLLTVKFPNDIQVKIPKPFWHDLKEGINVVTNDRLIKILLFFACLINILGAALTVAIQVSVVRMDLGSLWWGIIFVSSPIGMIVGSMSSKIFKLNTQTISNAFIFASIMGAFNVLMGFTTLNPYIFSLMFFLSGYAFGLSNVYFGTLYQKLIPLDKQGRFFGFLNSLLLIATPIGQTLTGGGLEILSEHIFIVFIGLLTVIVGLYSLFYLKKTKVI</sequence>
<dbReference type="PANTHER" id="PTHR23513">
    <property type="entry name" value="INTEGRAL MEMBRANE EFFLUX PROTEIN-RELATED"/>
    <property type="match status" value="1"/>
</dbReference>
<dbReference type="PANTHER" id="PTHR23513:SF6">
    <property type="entry name" value="MAJOR FACILITATOR SUPERFAMILY ASSOCIATED DOMAIN-CONTAINING PROTEIN"/>
    <property type="match status" value="1"/>
</dbReference>